<feature type="domain" description="Ig-like" evidence="12">
    <location>
        <begin position="29"/>
        <end position="125"/>
    </location>
</feature>
<feature type="domain" description="Fibronectin type-III" evidence="13">
    <location>
        <begin position="678"/>
        <end position="775"/>
    </location>
</feature>
<dbReference type="FunFam" id="2.60.40.10:FF:000008">
    <property type="entry name" value="roundabout homolog 2 isoform X2"/>
    <property type="match status" value="2"/>
</dbReference>
<feature type="domain" description="Ig-like" evidence="12">
    <location>
        <begin position="315"/>
        <end position="409"/>
    </location>
</feature>
<gene>
    <name evidence="16" type="primary">sax-3</name>
    <name evidence="14" type="synonym">Cbr-sax-3</name>
    <name evidence="16" type="ORF">CBG14221</name>
    <name evidence="14" type="ORF">CBG_14221</name>
</gene>
<keyword evidence="6 10" id="KW-0472">Membrane</keyword>
<dbReference type="Pfam" id="PF00041">
    <property type="entry name" value="fn3"/>
    <property type="match status" value="3"/>
</dbReference>
<organism evidence="14 15">
    <name type="scientific">Caenorhabditis briggsae</name>
    <dbReference type="NCBI Taxonomy" id="6238"/>
    <lineage>
        <taxon>Eukaryota</taxon>
        <taxon>Metazoa</taxon>
        <taxon>Ecdysozoa</taxon>
        <taxon>Nematoda</taxon>
        <taxon>Chromadorea</taxon>
        <taxon>Rhabditida</taxon>
        <taxon>Rhabditina</taxon>
        <taxon>Rhabditomorpha</taxon>
        <taxon>Rhabditoidea</taxon>
        <taxon>Rhabditidae</taxon>
        <taxon>Peloderinae</taxon>
        <taxon>Caenorhabditis</taxon>
    </lineage>
</organism>
<dbReference type="FunCoup" id="A8XJJ4">
    <property type="interactions" value="1508"/>
</dbReference>
<dbReference type="InterPro" id="IPR003599">
    <property type="entry name" value="Ig_sub"/>
</dbReference>
<dbReference type="Gene3D" id="2.60.40.10">
    <property type="entry name" value="Immunoglobulins"/>
    <property type="match status" value="8"/>
</dbReference>
<keyword evidence="4" id="KW-0677">Repeat</keyword>
<dbReference type="PANTHER" id="PTHR10075:SF100">
    <property type="entry name" value="FASCICLIN-2"/>
    <property type="match status" value="1"/>
</dbReference>
<evidence type="ECO:0000259" key="12">
    <source>
        <dbReference type="PROSITE" id="PS50835"/>
    </source>
</evidence>
<dbReference type="HOGENOM" id="CLU_003227_0_0_1"/>
<keyword evidence="2 10" id="KW-0812">Transmembrane</keyword>
<evidence type="ECO:0000256" key="10">
    <source>
        <dbReference type="SAM" id="Phobius"/>
    </source>
</evidence>
<dbReference type="GO" id="GO:0016020">
    <property type="term" value="C:membrane"/>
    <property type="evidence" value="ECO:0007669"/>
    <property type="project" value="UniProtKB-SubCell"/>
</dbReference>
<dbReference type="SUPFAM" id="SSF48726">
    <property type="entry name" value="Immunoglobulin"/>
    <property type="match status" value="5"/>
</dbReference>
<evidence type="ECO:0000256" key="6">
    <source>
        <dbReference type="ARBA" id="ARBA00023136"/>
    </source>
</evidence>
<feature type="domain" description="Ig-like" evidence="12">
    <location>
        <begin position="450"/>
        <end position="536"/>
    </location>
</feature>
<dbReference type="GO" id="GO:0045214">
    <property type="term" value="P:sarcomere organization"/>
    <property type="evidence" value="ECO:0000318"/>
    <property type="project" value="GO_Central"/>
</dbReference>
<dbReference type="Pfam" id="PF07679">
    <property type="entry name" value="I-set"/>
    <property type="match status" value="4"/>
</dbReference>
<dbReference type="WormBase" id="CBG14221a">
    <property type="protein sequence ID" value="CBP09577"/>
    <property type="gene ID" value="WBGene00034790"/>
    <property type="gene designation" value="Cbr-sax-3"/>
</dbReference>
<feature type="region of interest" description="Disordered" evidence="9">
    <location>
        <begin position="1058"/>
        <end position="1256"/>
    </location>
</feature>
<dbReference type="FunFam" id="2.60.40.10:FF:000189">
    <property type="entry name" value="Neogenin isoform 3"/>
    <property type="match status" value="1"/>
</dbReference>
<keyword evidence="5 10" id="KW-1133">Transmembrane helix</keyword>
<dbReference type="STRING" id="6238.A8XJJ4"/>
<evidence type="ECO:0000313" key="14">
    <source>
        <dbReference type="EMBL" id="CAP32820.2"/>
    </source>
</evidence>
<dbReference type="Proteomes" id="UP000008549">
    <property type="component" value="Unassembled WGS sequence"/>
</dbReference>
<reference evidence="14 15" key="1">
    <citation type="journal article" date="2003" name="PLoS Biol.">
        <title>The genome sequence of Caenorhabditis briggsae: a platform for comparative genomics.</title>
        <authorList>
            <person name="Stein L.D."/>
            <person name="Bao Z."/>
            <person name="Blasiar D."/>
            <person name="Blumenthal T."/>
            <person name="Brent M.R."/>
            <person name="Chen N."/>
            <person name="Chinwalla A."/>
            <person name="Clarke L."/>
            <person name="Clee C."/>
            <person name="Coghlan A."/>
            <person name="Coulson A."/>
            <person name="D'Eustachio P."/>
            <person name="Fitch D.H."/>
            <person name="Fulton L.A."/>
            <person name="Fulton R.E."/>
            <person name="Griffiths-Jones S."/>
            <person name="Harris T.W."/>
            <person name="Hillier L.W."/>
            <person name="Kamath R."/>
            <person name="Kuwabara P.E."/>
            <person name="Mardis E.R."/>
            <person name="Marra M.A."/>
            <person name="Miner T.L."/>
            <person name="Minx P."/>
            <person name="Mullikin J.C."/>
            <person name="Plumb R.W."/>
            <person name="Rogers J."/>
            <person name="Schein J.E."/>
            <person name="Sohrmann M."/>
            <person name="Spieth J."/>
            <person name="Stajich J.E."/>
            <person name="Wei C."/>
            <person name="Willey D."/>
            <person name="Wilson R.K."/>
            <person name="Durbin R."/>
            <person name="Waterston R.H."/>
        </authorList>
    </citation>
    <scope>NUCLEOTIDE SEQUENCE [LARGE SCALE GENOMIC DNA]</scope>
    <source>
        <strain evidence="14 15">AF16</strain>
    </source>
</reference>
<feature type="compositionally biased region" description="Polar residues" evidence="9">
    <location>
        <begin position="1121"/>
        <end position="1130"/>
    </location>
</feature>
<evidence type="ECO:0000256" key="3">
    <source>
        <dbReference type="ARBA" id="ARBA00022729"/>
    </source>
</evidence>
<dbReference type="CDD" id="cd05724">
    <property type="entry name" value="IgI_2_Robo"/>
    <property type="match status" value="1"/>
</dbReference>
<dbReference type="PROSITE" id="PS50835">
    <property type="entry name" value="IG_LIKE"/>
    <property type="match status" value="5"/>
</dbReference>
<accession>A8XJJ4</accession>
<reference evidence="14 15" key="2">
    <citation type="journal article" date="2011" name="PLoS Genet.">
        <title>Caenorhabditis briggsae recombinant inbred line genotypes reveal inter-strain incompatibility and the evolution of recombination.</title>
        <authorList>
            <person name="Ross J.A."/>
            <person name="Koboldt D.C."/>
            <person name="Staisch J.E."/>
            <person name="Chamberlin H.M."/>
            <person name="Gupta B.P."/>
            <person name="Miller R.D."/>
            <person name="Baird S.E."/>
            <person name="Haag E.S."/>
        </authorList>
    </citation>
    <scope>NUCLEOTIDE SEQUENCE [LARGE SCALE GENOMIC DNA]</scope>
    <source>
        <strain evidence="14 15">AF16</strain>
    </source>
</reference>
<feature type="compositionally biased region" description="Basic and acidic residues" evidence="9">
    <location>
        <begin position="1131"/>
        <end position="1140"/>
    </location>
</feature>
<feature type="domain" description="Fibronectin type-III" evidence="13">
    <location>
        <begin position="558"/>
        <end position="653"/>
    </location>
</feature>
<dbReference type="InterPro" id="IPR013783">
    <property type="entry name" value="Ig-like_fold"/>
</dbReference>
<feature type="compositionally biased region" description="Pro residues" evidence="9">
    <location>
        <begin position="1062"/>
        <end position="1071"/>
    </location>
</feature>
<evidence type="ECO:0000256" key="5">
    <source>
        <dbReference type="ARBA" id="ARBA00022989"/>
    </source>
</evidence>
<dbReference type="GO" id="GO:0048812">
    <property type="term" value="P:neuron projection morphogenesis"/>
    <property type="evidence" value="ECO:0007669"/>
    <property type="project" value="UniProtKB-ARBA"/>
</dbReference>
<evidence type="ECO:0000313" key="15">
    <source>
        <dbReference type="Proteomes" id="UP000008549"/>
    </source>
</evidence>
<name>A8XJJ4_CAEBR</name>
<dbReference type="SMART" id="SM00060">
    <property type="entry name" value="FN3"/>
    <property type="match status" value="3"/>
</dbReference>
<evidence type="ECO:0000256" key="9">
    <source>
        <dbReference type="SAM" id="MobiDB-lite"/>
    </source>
</evidence>
<dbReference type="FunFam" id="2.60.40.10:FF:003069">
    <property type="entry name" value="Protein sax-3"/>
    <property type="match status" value="1"/>
</dbReference>
<feature type="domain" description="Ig-like" evidence="12">
    <location>
        <begin position="131"/>
        <end position="220"/>
    </location>
</feature>
<evidence type="ECO:0000256" key="2">
    <source>
        <dbReference type="ARBA" id="ARBA00022692"/>
    </source>
</evidence>
<feature type="signal peptide" evidence="11">
    <location>
        <begin position="1"/>
        <end position="21"/>
    </location>
</feature>
<dbReference type="PANTHER" id="PTHR10075">
    <property type="entry name" value="BASIGIN RELATED"/>
    <property type="match status" value="1"/>
</dbReference>
<keyword evidence="15" id="KW-1185">Reference proteome</keyword>
<dbReference type="PRINTS" id="PR00014">
    <property type="entry name" value="FNTYPEIII"/>
</dbReference>
<evidence type="ECO:0000256" key="8">
    <source>
        <dbReference type="ARBA" id="ARBA00023319"/>
    </source>
</evidence>
<evidence type="ECO:0000313" key="16">
    <source>
        <dbReference type="WormBase" id="CBG14221a"/>
    </source>
</evidence>
<dbReference type="eggNOG" id="KOG4222">
    <property type="taxonomic scope" value="Eukaryota"/>
</dbReference>
<evidence type="ECO:0000256" key="1">
    <source>
        <dbReference type="ARBA" id="ARBA00004167"/>
    </source>
</evidence>
<dbReference type="FunFam" id="2.60.40.10:FF:000032">
    <property type="entry name" value="palladin isoform X1"/>
    <property type="match status" value="1"/>
</dbReference>
<dbReference type="SMART" id="SM00409">
    <property type="entry name" value="IG"/>
    <property type="match status" value="5"/>
</dbReference>
<keyword evidence="8" id="KW-0393">Immunoglobulin domain</keyword>
<feature type="compositionally biased region" description="Pro residues" evidence="9">
    <location>
        <begin position="1150"/>
        <end position="1161"/>
    </location>
</feature>
<feature type="domain" description="Fibronectin type-III" evidence="13">
    <location>
        <begin position="780"/>
        <end position="874"/>
    </location>
</feature>
<evidence type="ECO:0000256" key="4">
    <source>
        <dbReference type="ARBA" id="ARBA00022737"/>
    </source>
</evidence>
<evidence type="ECO:0000256" key="7">
    <source>
        <dbReference type="ARBA" id="ARBA00023157"/>
    </source>
</evidence>
<proteinExistence type="predicted"/>
<feature type="transmembrane region" description="Helical" evidence="10">
    <location>
        <begin position="899"/>
        <end position="921"/>
    </location>
</feature>
<feature type="domain" description="Ig-like" evidence="12">
    <location>
        <begin position="225"/>
        <end position="310"/>
    </location>
</feature>
<dbReference type="FunFam" id="2.60.40.10:FF:003320">
    <property type="entry name" value="CBN-SAX-3 protein"/>
    <property type="match status" value="1"/>
</dbReference>
<dbReference type="SUPFAM" id="SSF49265">
    <property type="entry name" value="Fibronectin type III"/>
    <property type="match status" value="2"/>
</dbReference>
<dbReference type="InterPro" id="IPR003961">
    <property type="entry name" value="FN3_dom"/>
</dbReference>
<dbReference type="InterPro" id="IPR013098">
    <property type="entry name" value="Ig_I-set"/>
</dbReference>
<dbReference type="SMART" id="SM00408">
    <property type="entry name" value="IGc2"/>
    <property type="match status" value="5"/>
</dbReference>
<keyword evidence="7" id="KW-1015">Disulfide bond</keyword>
<keyword evidence="3 11" id="KW-0732">Signal</keyword>
<dbReference type="InterPro" id="IPR036179">
    <property type="entry name" value="Ig-like_dom_sf"/>
</dbReference>
<dbReference type="FunFam" id="2.60.40.10:FF:002530">
    <property type="entry name" value="CBN-SAX-3 protein"/>
    <property type="match status" value="1"/>
</dbReference>
<evidence type="ECO:0000256" key="11">
    <source>
        <dbReference type="SAM" id="SignalP"/>
    </source>
</evidence>
<dbReference type="CDD" id="cd00063">
    <property type="entry name" value="FN3"/>
    <property type="match status" value="3"/>
</dbReference>
<dbReference type="EMBL" id="HE600983">
    <property type="protein sequence ID" value="CAP32820.2"/>
    <property type="molecule type" value="Genomic_DNA"/>
</dbReference>
<dbReference type="InterPro" id="IPR007110">
    <property type="entry name" value="Ig-like_dom"/>
</dbReference>
<evidence type="ECO:0000259" key="13">
    <source>
        <dbReference type="PROSITE" id="PS50853"/>
    </source>
</evidence>
<dbReference type="InterPro" id="IPR036116">
    <property type="entry name" value="FN3_sf"/>
</dbReference>
<sequence>MFNRNVQLCSFLLVLNTAVFCEDTSNLAPVIIEHPLDVVVSRGSPATLNCGAKPSTAKITWYKDGQPVITNKEQVNSHRIVLDTGSLFLLKVNSGKNGKDSDAGAYYCVASNEHGEVKSNEGSLRLAMLREDFRVRPRTVQALGGEMAVLECSPPRGFPEPVVSWRKDDKELRIQDLPRYTLHSDGNLIIDPVDRSDSGTYQCVANNMVGERVSNPARLSVFEKPKFEQEPKDMTVDVGAAVLFDCRVTGDPQPQITWKRKNEPMPVTRAYIAKDNRGLRIERVQPSDEGEYVCYARNPAGTLEASAHLRVQAPPSFQTKPVDQSVPAGGTATFECALVGQPSPAYFWSKEGQQDLLFPSYVSADGRTKVSPTGTLTIEEVRQVDEGAYVCAGMNSAGSSLSKASLKVTTKGMRCNTPTSKKNDLNNKKCHVSKSIFSAVTGNTPAKPPPTIEHGHQNQTLMIASSAILPCQASGKPTPGISWLRDGLPIDTTDSRISQHSTGSLHIADLKKPDTGVYTCIAKNEDGESTWSASLTVEDHTSNAQFARMPDPSNFPSAPTQPIIVNVTDTEVELRWNAPSTSGAGPITGYIIQYYSPDLGQTWYNIPDYVATTEYRIKGLKPSHSYMFVIRAENEKGIGTPSVSSALVTTGKAAAQVALSDKNKMDMAIAEKRLTSEQLIKLEEVKTINSTAVRLFWKKRRVEELIDGYYIKWRGPPRTNDNQYVNVTSPSTENFVVSNLMPFTNYEFFVIPYHSGVHSVHGAPSNSMDVLTAEAPPSLPPEDVRIRMLNLTTLRISWKAPKADGINGILKGFQIVIIGQAPNNNRNITTNERAASVTLFHLVTGMTYKIRVAARSNGGVGVSHGTSEVTMNQDTLEKHLAAQQENESFLYGWINKSHVPLIVIVALLIIFVVIIIAYCYYRNSRNMDGKDRSFIKINDGSVHMAANNLWDVAQNQNQMYNTTGRMTMNNRNGGGQALYSLTPNAQDFFNTCDDYSGTMHRPGSEHHYHYAQLTGGPGNAMSTFYGNQYHDDPSPYATTTLVLSNQQPAWLNDKMLRAPAMPTNPVPPEPPARYADQTAGRRSRSSRASDGRGTLNGGLHHRTSGSQRSDSPPHTDVSYVQLHSSDGTGSSKERTGERRTPPNKTLMDMMPPPPSNPPPPGSHVYDTATRRQLNRGSTPREDTYDSVSDGAFARVDVNARPTSRNRNLGGRPLKGKRDDDSQRSSLMMDDDGGSSEADGENSEGDVPRGSGVRKNVPRMGISASTLAHSCYGNNGTSQRFRSIPRNNGIVTQEQI</sequence>
<dbReference type="OMA" id="QDTLEKH"/>
<dbReference type="Pfam" id="PF13927">
    <property type="entry name" value="Ig_3"/>
    <property type="match status" value="1"/>
</dbReference>
<dbReference type="InterPro" id="IPR003598">
    <property type="entry name" value="Ig_sub2"/>
</dbReference>
<protein>
    <submittedName>
        <fullName evidence="14">Protein CBR-SAX-3</fullName>
    </submittedName>
</protein>
<feature type="chain" id="PRO_5002730066" evidence="11">
    <location>
        <begin position="22"/>
        <end position="1295"/>
    </location>
</feature>
<dbReference type="PROSITE" id="PS50853">
    <property type="entry name" value="FN3"/>
    <property type="match status" value="3"/>
</dbReference>
<feature type="compositionally biased region" description="Acidic residues" evidence="9">
    <location>
        <begin position="1228"/>
        <end position="1243"/>
    </location>
</feature>
<comment type="subcellular location">
    <subcellularLocation>
        <location evidence="1">Membrane</location>
        <topology evidence="1">Single-pass membrane protein</topology>
    </subcellularLocation>
</comment>
<dbReference type="InParanoid" id="A8XJJ4"/>